<gene>
    <name evidence="1" type="ORF">SVTN_30000</name>
</gene>
<dbReference type="Proteomes" id="UP000031774">
    <property type="component" value="Chromosome"/>
</dbReference>
<organism evidence="1 2">
    <name type="scientific">Streptomyces vietnamensis</name>
    <dbReference type="NCBI Taxonomy" id="362257"/>
    <lineage>
        <taxon>Bacteria</taxon>
        <taxon>Bacillati</taxon>
        <taxon>Actinomycetota</taxon>
        <taxon>Actinomycetes</taxon>
        <taxon>Kitasatosporales</taxon>
        <taxon>Streptomycetaceae</taxon>
        <taxon>Streptomyces</taxon>
    </lineage>
</organism>
<dbReference type="AlphaFoldDB" id="A0A0B5INQ3"/>
<sequence length="334" mass="35235">MNGEQVRARTLQFVSFSDGRVSEVAFDWFAQADDGSVWYLGEDVFNYEDGVVADTGGTWRAGKSGPAAMIMPAHPKVGDVYRPENSPGVVFEEVTVKAVGQTVAGPYGPVKGAMTTTEIHMDGGRETKIVAPGYGEFIIDEPGGDLEAVELAVPTDATPGPVPAELAALSAAVRAAHTGATEASVAKVRAAWDAYRDADRVPQLLVKQMDRDLDSLTAAVKARDAALVRGAVLRVAQNDTDLHLRYDPVATVEASRMALWARQSALDAAARDAGSVAGDVTGLELTWDRVKHDADPARADRIAASVRALRDAADHKDTAAAQQATARLTSALSG</sequence>
<dbReference type="EMBL" id="CP010407">
    <property type="protein sequence ID" value="AJF70059.1"/>
    <property type="molecule type" value="Genomic_DNA"/>
</dbReference>
<dbReference type="KEGG" id="svt:SVTN_30000"/>
<evidence type="ECO:0000313" key="2">
    <source>
        <dbReference type="Proteomes" id="UP000031774"/>
    </source>
</evidence>
<keyword evidence="2" id="KW-1185">Reference proteome</keyword>
<dbReference type="HOGENOM" id="CLU_050529_0_0_11"/>
<proteinExistence type="predicted"/>
<reference evidence="1 2" key="1">
    <citation type="submission" date="2014-12" db="EMBL/GenBank/DDBJ databases">
        <title>Complete genome sequence of Streptomyces vietnamensis strain GIMV4.0001, a genetic manipulable producer of the benzoisochromanequinone antibiotic granaticin.</title>
        <authorList>
            <person name="Deng M.R."/>
            <person name="Guo J."/>
            <person name="Ma L.Y."/>
            <person name="Feng G.D."/>
            <person name="Mo C.Y."/>
            <person name="Zhu H.H."/>
        </authorList>
    </citation>
    <scope>NUCLEOTIDE SEQUENCE [LARGE SCALE GENOMIC DNA]</scope>
    <source>
        <strain evidence="2">GIMV4.0001</strain>
    </source>
</reference>
<protein>
    <submittedName>
        <fullName evidence="1">Uncharacterized protein</fullName>
    </submittedName>
</protein>
<accession>A0A0B5INQ3</accession>
<name>A0A0B5INQ3_9ACTN</name>
<dbReference type="STRING" id="362257.SVTN_30000"/>
<evidence type="ECO:0000313" key="1">
    <source>
        <dbReference type="EMBL" id="AJF70059.1"/>
    </source>
</evidence>